<reference evidence="5" key="1">
    <citation type="submission" date="2022-11" db="EMBL/GenBank/DDBJ databases">
        <authorList>
            <person name="Coimbra C."/>
        </authorList>
    </citation>
    <scope>NUCLEOTIDE SEQUENCE</scope>
    <source>
        <strain evidence="5">Jales19</strain>
    </source>
</reference>
<accession>A0ABT4R3N8</accession>
<proteinExistence type="predicted"/>
<dbReference type="Pfam" id="PF13411">
    <property type="entry name" value="MerR_1"/>
    <property type="match status" value="1"/>
</dbReference>
<dbReference type="Gene3D" id="1.10.1660.10">
    <property type="match status" value="1"/>
</dbReference>
<dbReference type="PRINTS" id="PR00040">
    <property type="entry name" value="HTHMERR"/>
</dbReference>
<gene>
    <name evidence="5" type="ORF">OOJ09_28695</name>
</gene>
<dbReference type="PROSITE" id="PS50937">
    <property type="entry name" value="HTH_MERR_2"/>
    <property type="match status" value="1"/>
</dbReference>
<evidence type="ECO:0000259" key="4">
    <source>
        <dbReference type="PROSITE" id="PS50937"/>
    </source>
</evidence>
<dbReference type="PANTHER" id="PTHR30204:SF94">
    <property type="entry name" value="HEAVY METAL-DEPENDENT TRANSCRIPTIONAL REGULATOR HI_0293-RELATED"/>
    <property type="match status" value="1"/>
</dbReference>
<dbReference type="PANTHER" id="PTHR30204">
    <property type="entry name" value="REDOX-CYCLING DRUG-SENSING TRANSCRIPTIONAL ACTIVATOR SOXR"/>
    <property type="match status" value="1"/>
</dbReference>
<comment type="caution">
    <text evidence="5">The sequence shown here is derived from an EMBL/GenBank/DDBJ whole genome shotgun (WGS) entry which is preliminary data.</text>
</comment>
<dbReference type="InterPro" id="IPR009061">
    <property type="entry name" value="DNA-bd_dom_put_sf"/>
</dbReference>
<keyword evidence="1" id="KW-0805">Transcription regulation</keyword>
<evidence type="ECO:0000313" key="5">
    <source>
        <dbReference type="EMBL" id="MCZ8548173.1"/>
    </source>
</evidence>
<evidence type="ECO:0000256" key="3">
    <source>
        <dbReference type="ARBA" id="ARBA00023163"/>
    </source>
</evidence>
<keyword evidence="3" id="KW-0804">Transcription</keyword>
<keyword evidence="6" id="KW-1185">Reference proteome</keyword>
<dbReference type="SMART" id="SM00422">
    <property type="entry name" value="HTH_MERR"/>
    <property type="match status" value="1"/>
</dbReference>
<sequence length="149" mass="16316">MNLHVRVLTIGALAKATGVTTPTIRYYEEIGLLPPAPRTAGGQRSYDDDDLGRLTFIKQCRDFGFGIDQVRVLLDLSISTKRDCVETRDIAQVHLDEVRQKLAEMRLLERRLESFVTRCNVACAGGPGQDCVIFKDMAAPAKAGGCCGS</sequence>
<evidence type="ECO:0000313" key="6">
    <source>
        <dbReference type="Proteomes" id="UP001152178"/>
    </source>
</evidence>
<dbReference type="Proteomes" id="UP001152178">
    <property type="component" value="Unassembled WGS sequence"/>
</dbReference>
<dbReference type="PROSITE" id="PS00552">
    <property type="entry name" value="HTH_MERR_1"/>
    <property type="match status" value="1"/>
</dbReference>
<dbReference type="SUPFAM" id="SSF46955">
    <property type="entry name" value="Putative DNA-binding domain"/>
    <property type="match status" value="1"/>
</dbReference>
<protein>
    <submittedName>
        <fullName evidence="5">Helix-turn-helix domain-containing protein</fullName>
    </submittedName>
</protein>
<keyword evidence="2" id="KW-0238">DNA-binding</keyword>
<dbReference type="CDD" id="cd04785">
    <property type="entry name" value="HTH_CadR-PbrR-like"/>
    <property type="match status" value="1"/>
</dbReference>
<evidence type="ECO:0000256" key="2">
    <source>
        <dbReference type="ARBA" id="ARBA00023125"/>
    </source>
</evidence>
<dbReference type="InterPro" id="IPR047057">
    <property type="entry name" value="MerR_fam"/>
</dbReference>
<organism evidence="5 6">
    <name type="scientific">Mesorhizobium qingshengii</name>
    <dbReference type="NCBI Taxonomy" id="1165689"/>
    <lineage>
        <taxon>Bacteria</taxon>
        <taxon>Pseudomonadati</taxon>
        <taxon>Pseudomonadota</taxon>
        <taxon>Alphaproteobacteria</taxon>
        <taxon>Hyphomicrobiales</taxon>
        <taxon>Phyllobacteriaceae</taxon>
        <taxon>Mesorhizobium</taxon>
    </lineage>
</organism>
<name>A0ABT4R3N8_9HYPH</name>
<feature type="domain" description="HTH merR-type" evidence="4">
    <location>
        <begin position="7"/>
        <end position="76"/>
    </location>
</feature>
<evidence type="ECO:0000256" key="1">
    <source>
        <dbReference type="ARBA" id="ARBA00023015"/>
    </source>
</evidence>
<dbReference type="InterPro" id="IPR000551">
    <property type="entry name" value="MerR-type_HTH_dom"/>
</dbReference>
<dbReference type="EMBL" id="JAPFQA010000022">
    <property type="protein sequence ID" value="MCZ8548173.1"/>
    <property type="molecule type" value="Genomic_DNA"/>
</dbReference>